<gene>
    <name evidence="1" type="ORF">HUJ06_030187</name>
</gene>
<keyword evidence="2" id="KW-1185">Reference proteome</keyword>
<dbReference type="AlphaFoldDB" id="A0A822YBN1"/>
<dbReference type="Proteomes" id="UP000607653">
    <property type="component" value="Unassembled WGS sequence"/>
</dbReference>
<evidence type="ECO:0000313" key="2">
    <source>
        <dbReference type="Proteomes" id="UP000607653"/>
    </source>
</evidence>
<proteinExistence type="predicted"/>
<organism evidence="1 2">
    <name type="scientific">Nelumbo nucifera</name>
    <name type="common">Sacred lotus</name>
    <dbReference type="NCBI Taxonomy" id="4432"/>
    <lineage>
        <taxon>Eukaryota</taxon>
        <taxon>Viridiplantae</taxon>
        <taxon>Streptophyta</taxon>
        <taxon>Embryophyta</taxon>
        <taxon>Tracheophyta</taxon>
        <taxon>Spermatophyta</taxon>
        <taxon>Magnoliopsida</taxon>
        <taxon>Proteales</taxon>
        <taxon>Nelumbonaceae</taxon>
        <taxon>Nelumbo</taxon>
    </lineage>
</organism>
<name>A0A822YBN1_NELNU</name>
<accession>A0A822YBN1</accession>
<comment type="caution">
    <text evidence="1">The sequence shown here is derived from an EMBL/GenBank/DDBJ whole genome shotgun (WGS) entry which is preliminary data.</text>
</comment>
<dbReference type="EMBL" id="DUZY01000002">
    <property type="protein sequence ID" value="DAD28719.1"/>
    <property type="molecule type" value="Genomic_DNA"/>
</dbReference>
<protein>
    <submittedName>
        <fullName evidence="1">Uncharacterized protein</fullName>
    </submittedName>
</protein>
<evidence type="ECO:0000313" key="1">
    <source>
        <dbReference type="EMBL" id="DAD28719.1"/>
    </source>
</evidence>
<sequence length="109" mass="12456">MIFMSQKANRRVHSSLWIVWRSPTRCRRDSLLCWWHRVSTGGAGAIIVIEISFTKGEFWFEVGWDPEVVDITLIKEARRHSTVPPMILSNIVSPEDPVIVATGDLNLPQ</sequence>
<reference evidence="1 2" key="1">
    <citation type="journal article" date="2020" name="Mol. Biol. Evol.">
        <title>Distinct Expression and Methylation Patterns for Genes with Different Fates following a Single Whole-Genome Duplication in Flowering Plants.</title>
        <authorList>
            <person name="Shi T."/>
            <person name="Rahmani R.S."/>
            <person name="Gugger P.F."/>
            <person name="Wang M."/>
            <person name="Li H."/>
            <person name="Zhang Y."/>
            <person name="Li Z."/>
            <person name="Wang Q."/>
            <person name="Van de Peer Y."/>
            <person name="Marchal K."/>
            <person name="Chen J."/>
        </authorList>
    </citation>
    <scope>NUCLEOTIDE SEQUENCE [LARGE SCALE GENOMIC DNA]</scope>
    <source>
        <tissue evidence="1">Leaf</tissue>
    </source>
</reference>